<evidence type="ECO:0000313" key="9">
    <source>
        <dbReference type="Proteomes" id="UP000050741"/>
    </source>
</evidence>
<dbReference type="PROSITE" id="PS51818">
    <property type="entry name" value="HOMEO_PROSPERO"/>
    <property type="match status" value="1"/>
</dbReference>
<dbReference type="PANTHER" id="PTHR12198">
    <property type="entry name" value="HOMEOBOX PROTEIN PROSPERO/PROX-1/CEH-26"/>
    <property type="match status" value="1"/>
</dbReference>
<evidence type="ECO:0000313" key="10">
    <source>
        <dbReference type="WBParaSite" id="GPLIN_000254400"/>
    </source>
</evidence>
<keyword evidence="4" id="KW-0371">Homeobox</keyword>
<feature type="domain" description="Prospero" evidence="8">
    <location>
        <begin position="519"/>
        <end position="566"/>
    </location>
</feature>
<dbReference type="PANTHER" id="PTHR12198:SF0">
    <property type="entry name" value="HOMEOBOX PROTEIN PROSPERO"/>
    <property type="match status" value="1"/>
</dbReference>
<dbReference type="GO" id="GO:0007399">
    <property type="term" value="P:nervous system development"/>
    <property type="evidence" value="ECO:0007669"/>
    <property type="project" value="UniProtKB-ARBA"/>
</dbReference>
<dbReference type="InterPro" id="IPR009057">
    <property type="entry name" value="Homeodomain-like_sf"/>
</dbReference>
<reference evidence="9" key="2">
    <citation type="submission" date="2014-05" db="EMBL/GenBank/DDBJ databases">
        <title>The genome and life-stage specific transcriptomes of Globodera pallida elucidate key aspects of plant parasitism by a cyst nematode.</title>
        <authorList>
            <person name="Cotton J.A."/>
            <person name="Lilley C.J."/>
            <person name="Jones L.M."/>
            <person name="Kikuchi T."/>
            <person name="Reid A.J."/>
            <person name="Thorpe P."/>
            <person name="Tsai I.J."/>
            <person name="Beasley H."/>
            <person name="Blok V."/>
            <person name="Cock P.J.A."/>
            <person name="Van den Akker S.E."/>
            <person name="Holroyd N."/>
            <person name="Hunt M."/>
            <person name="Mantelin S."/>
            <person name="Naghra H."/>
            <person name="Pain A."/>
            <person name="Palomares-Rius J.E."/>
            <person name="Zarowiecki M."/>
            <person name="Berriman M."/>
            <person name="Jones J.T."/>
            <person name="Urwin P.E."/>
        </authorList>
    </citation>
    <scope>NUCLEOTIDE SEQUENCE [LARGE SCALE GENOMIC DNA]</scope>
    <source>
        <strain evidence="9">Lindley</strain>
    </source>
</reference>
<evidence type="ECO:0000256" key="5">
    <source>
        <dbReference type="ARBA" id="ARBA00023163"/>
    </source>
</evidence>
<dbReference type="GO" id="GO:0048468">
    <property type="term" value="P:cell development"/>
    <property type="evidence" value="ECO:0007669"/>
    <property type="project" value="UniProtKB-ARBA"/>
</dbReference>
<dbReference type="Gene3D" id="1.10.10.500">
    <property type="entry name" value="Homeo-prospero domain"/>
    <property type="match status" value="1"/>
</dbReference>
<dbReference type="InterPro" id="IPR023082">
    <property type="entry name" value="Homeo_prospero_dom"/>
</dbReference>
<evidence type="ECO:0000256" key="7">
    <source>
        <dbReference type="SAM" id="MobiDB-lite"/>
    </source>
</evidence>
<evidence type="ECO:0000256" key="3">
    <source>
        <dbReference type="ARBA" id="ARBA00023125"/>
    </source>
</evidence>
<dbReference type="GO" id="GO:0000981">
    <property type="term" value="F:DNA-binding transcription factor activity, RNA polymerase II-specific"/>
    <property type="evidence" value="ECO:0007669"/>
    <property type="project" value="TreeGrafter"/>
</dbReference>
<feature type="compositionally biased region" description="Acidic residues" evidence="7">
    <location>
        <begin position="45"/>
        <end position="54"/>
    </location>
</feature>
<protein>
    <submittedName>
        <fullName evidence="10">Prospero domain-containing protein</fullName>
    </submittedName>
</protein>
<feature type="region of interest" description="Disordered" evidence="7">
    <location>
        <begin position="240"/>
        <end position="263"/>
    </location>
</feature>
<dbReference type="Pfam" id="PF05044">
    <property type="entry name" value="HPD"/>
    <property type="match status" value="1"/>
</dbReference>
<dbReference type="GO" id="GO:0000978">
    <property type="term" value="F:RNA polymerase II cis-regulatory region sequence-specific DNA binding"/>
    <property type="evidence" value="ECO:0007669"/>
    <property type="project" value="TreeGrafter"/>
</dbReference>
<proteinExistence type="predicted"/>
<sequence>MSSSLGNEHNNALNDDKLTYNNGLHTFDQQQQQQNRRSENRDDVDGGGEPDDHGDEDRMEQIEDEFARAGVNSFPTTKFLKRTCSFPLRSSVGLGQRKLLENVVIHPFRPRQLPTHIHLLIVVKMMNVSGKAVRTLFIKRLDEGEEEADDEQMGPTDLFMDSNHSGVSTSPLNAFAYFPPPLFPLEADEEESGGQHHKEDATLQKQQPNLGYFARFLKNELAGACAGAVDKVVGDFSTSSSSSCSNGSSADNVDEQYTQQQHQTAVQHQQHLQAVHATRLWTAALALAATRQQQQHLTTEQQALAAAQIGACRTQMPPFSLSSTTTTMPPTSRGMPTTPASAFPWFSVPSMSMNAAAAAALYTTAQQHPLISTAIGAFLANAVQSATSSASVRGGGGGGIFPPPPVPHPSSHNYPLRLGLRSSADCDDSPRKKRAKVTDCVRGPRSSLHREFAAFPANSPRTTPANAAATVPTMVPSVEPHARLLAFRCTGKSSIGGGAGGIPEVSSGDELAVPISPHRTTLTHMHLRKAKLMFFYQRYPSSSLLKSYFPDVHFTKHNTAQVLGFS</sequence>
<dbReference type="Proteomes" id="UP000050741">
    <property type="component" value="Unassembled WGS sequence"/>
</dbReference>
<evidence type="ECO:0000256" key="4">
    <source>
        <dbReference type="ARBA" id="ARBA00023155"/>
    </source>
</evidence>
<dbReference type="AlphaFoldDB" id="A0A183BPK8"/>
<keyword evidence="9" id="KW-1185">Reference proteome</keyword>
<dbReference type="InterPro" id="IPR037131">
    <property type="entry name" value="Homeo_prospero_dom_sf"/>
</dbReference>
<keyword evidence="2" id="KW-0805">Transcription regulation</keyword>
<comment type="subcellular location">
    <subcellularLocation>
        <location evidence="1">Nucleus</location>
    </subcellularLocation>
</comment>
<reference evidence="9" key="1">
    <citation type="submission" date="2013-12" db="EMBL/GenBank/DDBJ databases">
        <authorList>
            <person name="Aslett M."/>
        </authorList>
    </citation>
    <scope>NUCLEOTIDE SEQUENCE [LARGE SCALE GENOMIC DNA]</scope>
    <source>
        <strain evidence="9">Lindley</strain>
    </source>
</reference>
<reference evidence="10" key="3">
    <citation type="submission" date="2016-06" db="UniProtKB">
        <authorList>
            <consortium name="WormBaseParasite"/>
        </authorList>
    </citation>
    <scope>IDENTIFICATION</scope>
</reference>
<feature type="compositionally biased region" description="Low complexity" evidence="7">
    <location>
        <begin position="240"/>
        <end position="249"/>
    </location>
</feature>
<keyword evidence="5" id="KW-0804">Transcription</keyword>
<evidence type="ECO:0000256" key="6">
    <source>
        <dbReference type="ARBA" id="ARBA00023242"/>
    </source>
</evidence>
<feature type="region of interest" description="Disordered" evidence="7">
    <location>
        <begin position="1"/>
        <end position="56"/>
    </location>
</feature>
<evidence type="ECO:0000259" key="8">
    <source>
        <dbReference type="PROSITE" id="PS51818"/>
    </source>
</evidence>
<accession>A0A183BPK8</accession>
<evidence type="ECO:0000256" key="1">
    <source>
        <dbReference type="ARBA" id="ARBA00004123"/>
    </source>
</evidence>
<keyword evidence="6" id="KW-0539">Nucleus</keyword>
<feature type="region of interest" description="Disordered" evidence="7">
    <location>
        <begin position="389"/>
        <end position="442"/>
    </location>
</feature>
<dbReference type="GO" id="GO:0005634">
    <property type="term" value="C:nucleus"/>
    <property type="evidence" value="ECO:0007669"/>
    <property type="project" value="UniProtKB-SubCell"/>
</dbReference>
<dbReference type="WBParaSite" id="GPLIN_000254400">
    <property type="protein sequence ID" value="GPLIN_000254400"/>
    <property type="gene ID" value="GPLIN_000254400"/>
</dbReference>
<dbReference type="SUPFAM" id="SSF46689">
    <property type="entry name" value="Homeodomain-like"/>
    <property type="match status" value="1"/>
</dbReference>
<name>A0A183BPK8_GLOPA</name>
<keyword evidence="3" id="KW-0238">DNA-binding</keyword>
<feature type="compositionally biased region" description="Polar residues" evidence="7">
    <location>
        <begin position="1"/>
        <end position="28"/>
    </location>
</feature>
<evidence type="ECO:0000256" key="2">
    <source>
        <dbReference type="ARBA" id="ARBA00023015"/>
    </source>
</evidence>
<dbReference type="InterPro" id="IPR039350">
    <property type="entry name" value="Prospero_homeodomain"/>
</dbReference>
<organism evidence="9 10">
    <name type="scientific">Globodera pallida</name>
    <name type="common">Potato cyst nematode worm</name>
    <name type="synonym">Heterodera pallida</name>
    <dbReference type="NCBI Taxonomy" id="36090"/>
    <lineage>
        <taxon>Eukaryota</taxon>
        <taxon>Metazoa</taxon>
        <taxon>Ecdysozoa</taxon>
        <taxon>Nematoda</taxon>
        <taxon>Chromadorea</taxon>
        <taxon>Rhabditida</taxon>
        <taxon>Tylenchina</taxon>
        <taxon>Tylenchomorpha</taxon>
        <taxon>Tylenchoidea</taxon>
        <taxon>Heteroderidae</taxon>
        <taxon>Heteroderinae</taxon>
        <taxon>Globodera</taxon>
    </lineage>
</organism>